<reference evidence="3" key="2">
    <citation type="submission" date="2018-04" db="EMBL/GenBank/DDBJ databases">
        <title>Complete genome sequence of Sulfodiicoccus acidiphilus strain HS-1.</title>
        <authorList>
            <person name="Sakai H.D."/>
            <person name="Kurosawa N."/>
        </authorList>
    </citation>
    <scope>NUCLEOTIDE SEQUENCE [LARGE SCALE GENOMIC DNA]</scope>
    <source>
        <strain evidence="3">HS-1</strain>
    </source>
</reference>
<organism evidence="1 3">
    <name type="scientific">Sulfodiicoccus acidiphilus</name>
    <dbReference type="NCBI Taxonomy" id="1670455"/>
    <lineage>
        <taxon>Archaea</taxon>
        <taxon>Thermoproteota</taxon>
        <taxon>Thermoprotei</taxon>
        <taxon>Sulfolobales</taxon>
        <taxon>Sulfolobaceae</taxon>
        <taxon>Sulfodiicoccus</taxon>
    </lineage>
</organism>
<reference evidence="2" key="4">
    <citation type="submission" date="2020-09" db="EMBL/GenBank/DDBJ databases">
        <authorList>
            <person name="Sun Q."/>
            <person name="Ohkuma M."/>
        </authorList>
    </citation>
    <scope>NUCLEOTIDE SEQUENCE</scope>
    <source>
        <strain evidence="2">JCM 31740</strain>
    </source>
</reference>
<dbReference type="AlphaFoldDB" id="A0A348B281"/>
<gene>
    <name evidence="2" type="ORF">GCM10007116_05490</name>
    <name evidence="1" type="ORF">HS1genome_0672</name>
</gene>
<evidence type="ECO:0000313" key="3">
    <source>
        <dbReference type="Proteomes" id="UP000276741"/>
    </source>
</evidence>
<evidence type="ECO:0000313" key="2">
    <source>
        <dbReference type="EMBL" id="GGT90562.1"/>
    </source>
</evidence>
<dbReference type="Proteomes" id="UP000276741">
    <property type="component" value="Chromosome"/>
</dbReference>
<sequence length="130" mass="14191">MGLFKKEKVYHVSADLQQLANSLSERLSAQGWKTQVASTDNGVLLQARKGGILRDIIAADRALSILFSRTSDGFKVTMGVGKWLQHIGVTLVEAVLLSELFLVVDVPEMIWNAEVENNILKEIDAIVGAA</sequence>
<dbReference type="KEGG" id="sacd:HS1genome_0672"/>
<dbReference type="EMBL" id="AP018553">
    <property type="protein sequence ID" value="BBD72283.1"/>
    <property type="molecule type" value="Genomic_DNA"/>
</dbReference>
<proteinExistence type="predicted"/>
<reference evidence="2" key="1">
    <citation type="journal article" date="2014" name="Int. J. Syst. Evol. Microbiol.">
        <title>Complete genome sequence of Corynebacterium casei LMG S-19264T (=DSM 44701T), isolated from a smear-ripened cheese.</title>
        <authorList>
            <consortium name="US DOE Joint Genome Institute (JGI-PGF)"/>
            <person name="Walter F."/>
            <person name="Albersmeier A."/>
            <person name="Kalinowski J."/>
            <person name="Ruckert C."/>
        </authorList>
    </citation>
    <scope>NUCLEOTIDE SEQUENCE</scope>
    <source>
        <strain evidence="2">JCM 31740</strain>
    </source>
</reference>
<protein>
    <submittedName>
        <fullName evidence="1">Uncharacterized protein</fullName>
    </submittedName>
</protein>
<evidence type="ECO:0000313" key="1">
    <source>
        <dbReference type="EMBL" id="BBD72283.1"/>
    </source>
</evidence>
<dbReference type="OrthoDB" id="55635at2157"/>
<dbReference type="GeneID" id="38666177"/>
<dbReference type="Proteomes" id="UP000616143">
    <property type="component" value="Unassembled WGS sequence"/>
</dbReference>
<dbReference type="RefSeq" id="WP_126449628.1">
    <property type="nucleotide sequence ID" value="NZ_AP018553.1"/>
</dbReference>
<dbReference type="EMBL" id="BMQS01000004">
    <property type="protein sequence ID" value="GGT90562.1"/>
    <property type="molecule type" value="Genomic_DNA"/>
</dbReference>
<keyword evidence="3" id="KW-1185">Reference proteome</keyword>
<accession>A0A348B281</accession>
<name>A0A348B281_9CREN</name>
<reference evidence="1" key="3">
    <citation type="journal article" date="2019" name="BMC Res. Notes">
        <title>Complete genome sequence of the Sulfodiicoccus acidiphilus strain HS-1T, the first crenarchaeon that lacks polB3, isolated from an acidic hot spring in Ohwaku-dani, Hakone, Japan.</title>
        <authorList>
            <person name="Sakai H.D."/>
            <person name="Kurosawa N."/>
        </authorList>
    </citation>
    <scope>NUCLEOTIDE SEQUENCE</scope>
    <source>
        <strain evidence="1">HS-1</strain>
    </source>
</reference>